<dbReference type="PANTHER" id="PTHR42195">
    <property type="entry name" value="UCP015877 FAMILY PROTEIN"/>
    <property type="match status" value="1"/>
</dbReference>
<proteinExistence type="predicted"/>
<dbReference type="AlphaFoldDB" id="A0A0W8F942"/>
<gene>
    <name evidence="1" type="ORF">ASZ90_012939</name>
</gene>
<dbReference type="Pfam" id="PF19769">
    <property type="entry name" value="CPxCG_zf"/>
    <property type="match status" value="1"/>
</dbReference>
<sequence length="187" mass="21094">MLEDQIFCPACGTDTDHTLIKSGQENLVRCDDCGTVHPVEVKRVRLVNLKVIVNWDDRALPHFITIRANELLNVGDELLVDDPTKDVVMTQITSLETDRRVRSALAETVKTVWARATDEVPLRITVFRGGKSHPLKITVPGDELLEVGEKRRVENFQFIIVKIKLRGEGFADAAEAKNIVRVWGREI</sequence>
<accession>A0A0W8F942</accession>
<name>A0A0W8F942_9ZZZZ</name>
<comment type="caution">
    <text evidence="1">The sequence shown here is derived from an EMBL/GenBank/DDBJ whole genome shotgun (WGS) entry which is preliminary data.</text>
</comment>
<evidence type="ECO:0000313" key="1">
    <source>
        <dbReference type="EMBL" id="KUG17371.1"/>
    </source>
</evidence>
<protein>
    <submittedName>
        <fullName evidence="1">Uncharacterized protein</fullName>
    </submittedName>
</protein>
<dbReference type="PIRSF" id="PIRSF015877">
    <property type="entry name" value="UCP015877"/>
    <property type="match status" value="1"/>
</dbReference>
<dbReference type="InterPro" id="IPR012041">
    <property type="entry name" value="Znf_CPxCG-like"/>
</dbReference>
<dbReference type="EMBL" id="LNQE01001446">
    <property type="protein sequence ID" value="KUG17371.1"/>
    <property type="molecule type" value="Genomic_DNA"/>
</dbReference>
<dbReference type="PANTHER" id="PTHR42195:SF1">
    <property type="entry name" value="ZINC FINGER PROTEIN"/>
    <property type="match status" value="1"/>
</dbReference>
<organism evidence="1">
    <name type="scientific">hydrocarbon metagenome</name>
    <dbReference type="NCBI Taxonomy" id="938273"/>
    <lineage>
        <taxon>unclassified sequences</taxon>
        <taxon>metagenomes</taxon>
        <taxon>ecological metagenomes</taxon>
    </lineage>
</organism>
<reference evidence="1" key="1">
    <citation type="journal article" date="2015" name="Proc. Natl. Acad. Sci. U.S.A.">
        <title>Networks of energetic and metabolic interactions define dynamics in microbial communities.</title>
        <authorList>
            <person name="Embree M."/>
            <person name="Liu J.K."/>
            <person name="Al-Bassam M.M."/>
            <person name="Zengler K."/>
        </authorList>
    </citation>
    <scope>NUCLEOTIDE SEQUENCE</scope>
</reference>